<evidence type="ECO:0000256" key="2">
    <source>
        <dbReference type="ARBA" id="ARBA00022448"/>
    </source>
</evidence>
<organism evidence="7 8">
    <name type="scientific">Silvimonas terrae</name>
    <dbReference type="NCBI Taxonomy" id="300266"/>
    <lineage>
        <taxon>Bacteria</taxon>
        <taxon>Pseudomonadati</taxon>
        <taxon>Pseudomonadota</taxon>
        <taxon>Betaproteobacteria</taxon>
        <taxon>Neisseriales</taxon>
        <taxon>Chitinibacteraceae</taxon>
        <taxon>Silvimonas</taxon>
    </lineage>
</organism>
<dbReference type="SMART" id="SM00382">
    <property type="entry name" value="AAA"/>
    <property type="match status" value="1"/>
</dbReference>
<dbReference type="Gene3D" id="2.70.50.60">
    <property type="entry name" value="abc- transporter (atp binding component) like domain"/>
    <property type="match status" value="1"/>
</dbReference>
<dbReference type="PROSITE" id="PS50893">
    <property type="entry name" value="ABC_TRANSPORTER_2"/>
    <property type="match status" value="1"/>
</dbReference>
<dbReference type="InterPro" id="IPR015860">
    <property type="entry name" value="ABC_transpr_TagH-like"/>
</dbReference>
<comment type="caution">
    <text evidence="7">The sequence shown here is derived from an EMBL/GenBank/DDBJ whole genome shotgun (WGS) entry which is preliminary data.</text>
</comment>
<gene>
    <name evidence="7" type="ORF">HNQ50_003194</name>
</gene>
<dbReference type="InterPro" id="IPR027417">
    <property type="entry name" value="P-loop_NTPase"/>
</dbReference>
<dbReference type="Gene3D" id="3.40.50.300">
    <property type="entry name" value="P-loop containing nucleotide triphosphate hydrolases"/>
    <property type="match status" value="1"/>
</dbReference>
<reference evidence="7 8" key="1">
    <citation type="submission" date="2020-08" db="EMBL/GenBank/DDBJ databases">
        <title>Genomic Encyclopedia of Type Strains, Phase IV (KMG-IV): sequencing the most valuable type-strain genomes for metagenomic binning, comparative biology and taxonomic classification.</title>
        <authorList>
            <person name="Goeker M."/>
        </authorList>
    </citation>
    <scope>NUCLEOTIDE SEQUENCE [LARGE SCALE GENOMIC DNA]</scope>
    <source>
        <strain evidence="7 8">DSM 18233</strain>
    </source>
</reference>
<sequence length="445" mass="49056">MSSENVVIALDRVGKCYEIYAAPHDRLKQFLLPRLRRLTGRAASKYFREFWAVRDVSFCIEKGETVALVGRNGSGKSTLLQMICGTVAPTIGQISVHGRIAALLELGAGFNPDFSGRENIALNAAILGLSRKEIESRLDSIIAFSELGEFIDQPVKTYSSGMYVRLGFSIAIHVEPDILIVDEALAVGDSRFQAKCMRKIKEIQERGATILFVSHDVSSVRTLCDRAIWLDRGQVAMDGDVFPVTGRFMEFLFKDEEEQTKSQATMAQPIPPSEADDGTAVGAHSAAAAGAQDLDRRPVTHWGSHQGIIRAACVQDRHGEKKDVLGWGEAIEVMVSVNLPANFHPHTLSVAISIKDLRGTDLFVATTHDAGVTLPHGGGFTLRFSCPNLLVEGKYLLVAAVEDREQRDIHYYEYVEGAHYFSVLSQRRLFGVFHPQVNVELQADE</sequence>
<keyword evidence="4" id="KW-0547">Nucleotide-binding</keyword>
<name>A0A840RJQ7_9NEIS</name>
<dbReference type="PANTHER" id="PTHR46743">
    <property type="entry name" value="TEICHOIC ACIDS EXPORT ATP-BINDING PROTEIN TAGH"/>
    <property type="match status" value="1"/>
</dbReference>
<evidence type="ECO:0000313" key="7">
    <source>
        <dbReference type="EMBL" id="MBB5192453.1"/>
    </source>
</evidence>
<dbReference type="GO" id="GO:0016887">
    <property type="term" value="F:ATP hydrolysis activity"/>
    <property type="evidence" value="ECO:0007669"/>
    <property type="project" value="InterPro"/>
</dbReference>
<keyword evidence="3" id="KW-0472">Membrane</keyword>
<dbReference type="SUPFAM" id="SSF52540">
    <property type="entry name" value="P-loop containing nucleoside triphosphate hydrolases"/>
    <property type="match status" value="1"/>
</dbReference>
<dbReference type="Pfam" id="PF00005">
    <property type="entry name" value="ABC_tran"/>
    <property type="match status" value="1"/>
</dbReference>
<dbReference type="Pfam" id="PF14524">
    <property type="entry name" value="Wzt_C"/>
    <property type="match status" value="1"/>
</dbReference>
<dbReference type="InterPro" id="IPR029439">
    <property type="entry name" value="Wzt_C"/>
</dbReference>
<feature type="domain" description="ABC transporter" evidence="6">
    <location>
        <begin position="38"/>
        <end position="257"/>
    </location>
</feature>
<proteinExistence type="inferred from homology"/>
<dbReference type="PANTHER" id="PTHR46743:SF2">
    <property type="entry name" value="TEICHOIC ACIDS EXPORT ATP-BINDING PROTEIN TAGH"/>
    <property type="match status" value="1"/>
</dbReference>
<evidence type="ECO:0000256" key="3">
    <source>
        <dbReference type="ARBA" id="ARBA00022475"/>
    </source>
</evidence>
<comment type="similarity">
    <text evidence="1">Belongs to the ABC transporter superfamily.</text>
</comment>
<dbReference type="RefSeq" id="WP_184102116.1">
    <property type="nucleotide sequence ID" value="NZ_JACHHN010000006.1"/>
</dbReference>
<dbReference type="Proteomes" id="UP000543030">
    <property type="component" value="Unassembled WGS sequence"/>
</dbReference>
<dbReference type="EMBL" id="JACHHN010000006">
    <property type="protein sequence ID" value="MBB5192453.1"/>
    <property type="molecule type" value="Genomic_DNA"/>
</dbReference>
<dbReference type="InterPro" id="IPR003439">
    <property type="entry name" value="ABC_transporter-like_ATP-bd"/>
</dbReference>
<evidence type="ECO:0000256" key="4">
    <source>
        <dbReference type="ARBA" id="ARBA00022741"/>
    </source>
</evidence>
<dbReference type="CDD" id="cd03220">
    <property type="entry name" value="ABC_KpsT_Wzt"/>
    <property type="match status" value="1"/>
</dbReference>
<dbReference type="GO" id="GO:0005524">
    <property type="term" value="F:ATP binding"/>
    <property type="evidence" value="ECO:0007669"/>
    <property type="project" value="UniProtKB-KW"/>
</dbReference>
<dbReference type="GO" id="GO:0016020">
    <property type="term" value="C:membrane"/>
    <property type="evidence" value="ECO:0007669"/>
    <property type="project" value="InterPro"/>
</dbReference>
<protein>
    <submittedName>
        <fullName evidence="7">Lipopolysaccharide transport system ATP-binding protein</fullName>
    </submittedName>
</protein>
<keyword evidence="5 7" id="KW-0067">ATP-binding</keyword>
<evidence type="ECO:0000256" key="5">
    <source>
        <dbReference type="ARBA" id="ARBA00022840"/>
    </source>
</evidence>
<keyword evidence="8" id="KW-1185">Reference proteome</keyword>
<evidence type="ECO:0000256" key="1">
    <source>
        <dbReference type="ARBA" id="ARBA00005417"/>
    </source>
</evidence>
<dbReference type="InterPro" id="IPR050683">
    <property type="entry name" value="Bact_Polysacc_Export_ATP-bd"/>
</dbReference>
<evidence type="ECO:0000259" key="6">
    <source>
        <dbReference type="PROSITE" id="PS50893"/>
    </source>
</evidence>
<dbReference type="InterPro" id="IPR003593">
    <property type="entry name" value="AAA+_ATPase"/>
</dbReference>
<dbReference type="AlphaFoldDB" id="A0A840RJQ7"/>
<keyword evidence="3" id="KW-1003">Cell membrane</keyword>
<accession>A0A840RJQ7</accession>
<dbReference type="GO" id="GO:0140359">
    <property type="term" value="F:ABC-type transporter activity"/>
    <property type="evidence" value="ECO:0007669"/>
    <property type="project" value="InterPro"/>
</dbReference>
<evidence type="ECO:0000313" key="8">
    <source>
        <dbReference type="Proteomes" id="UP000543030"/>
    </source>
</evidence>
<keyword evidence="2" id="KW-0813">Transport</keyword>
<dbReference type="CDD" id="cd10147">
    <property type="entry name" value="Wzt_C-like"/>
    <property type="match status" value="1"/>
</dbReference>